<dbReference type="EMBL" id="JH993813">
    <property type="protein sequence ID" value="ELQ76802.1"/>
    <property type="molecule type" value="Genomic_DNA"/>
</dbReference>
<dbReference type="Proteomes" id="UP000011185">
    <property type="component" value="Unassembled WGS sequence"/>
</dbReference>
<keyword evidence="2" id="KW-1185">Reference proteome</keyword>
<protein>
    <submittedName>
        <fullName evidence="1">Uncharacterized protein</fullName>
    </submittedName>
</protein>
<dbReference type="HOGENOM" id="CLU_3360007_0_0_1"/>
<organism evidence="1 2">
    <name type="scientific">Trachipleistophora hominis</name>
    <name type="common">Microsporidian parasite</name>
    <dbReference type="NCBI Taxonomy" id="72359"/>
    <lineage>
        <taxon>Eukaryota</taxon>
        <taxon>Fungi</taxon>
        <taxon>Fungi incertae sedis</taxon>
        <taxon>Microsporidia</taxon>
        <taxon>Pleistophoridae</taxon>
        <taxon>Trachipleistophora</taxon>
    </lineage>
</organism>
<evidence type="ECO:0000313" key="1">
    <source>
        <dbReference type="EMBL" id="ELQ76802.1"/>
    </source>
</evidence>
<gene>
    <name evidence="1" type="ORF">THOM_0191</name>
</gene>
<accession>L7K0I7</accession>
<dbReference type="VEuPathDB" id="MicrosporidiaDB:THOM_0191"/>
<dbReference type="InParanoid" id="L7K0I7"/>
<sequence length="36" mass="3991">MVSDPSGPKKSYCFLPLIMRKLKGYVCNDNGNEVEG</sequence>
<reference evidence="1 2" key="1">
    <citation type="journal article" date="2012" name="PLoS Pathog.">
        <title>The genome of the obligate intracellular parasite Trachipleistophora hominis: new insights into microsporidian genome dynamics and reductive evolution.</title>
        <authorList>
            <person name="Heinz E."/>
            <person name="Williams T.A."/>
            <person name="Nakjang S."/>
            <person name="Noel C.J."/>
            <person name="Swan D.C."/>
            <person name="Goldberg A.V."/>
            <person name="Harris S.R."/>
            <person name="Weinmaier T."/>
            <person name="Markert S."/>
            <person name="Becher D."/>
            <person name="Bernhardt J."/>
            <person name="Dagan T."/>
            <person name="Hacker C."/>
            <person name="Lucocq J.M."/>
            <person name="Schweder T."/>
            <person name="Rattei T."/>
            <person name="Hall N."/>
            <person name="Hirt R.P."/>
            <person name="Embley T.M."/>
        </authorList>
    </citation>
    <scope>NUCLEOTIDE SEQUENCE [LARGE SCALE GENOMIC DNA]</scope>
</reference>
<proteinExistence type="predicted"/>
<evidence type="ECO:0000313" key="2">
    <source>
        <dbReference type="Proteomes" id="UP000011185"/>
    </source>
</evidence>
<dbReference type="AlphaFoldDB" id="L7K0I7"/>
<name>L7K0I7_TRAHO</name>